<accession>A0A1R4GAQ9</accession>
<proteinExistence type="predicted"/>
<reference evidence="2 3" key="1">
    <citation type="submission" date="2017-02" db="EMBL/GenBank/DDBJ databases">
        <authorList>
            <person name="Peterson S.W."/>
        </authorList>
    </citation>
    <scope>NUCLEOTIDE SEQUENCE [LARGE SCALE GENOMIC DNA]</scope>
    <source>
        <strain evidence="2 3">LMG 22410</strain>
    </source>
</reference>
<dbReference type="Proteomes" id="UP000195787">
    <property type="component" value="Unassembled WGS sequence"/>
</dbReference>
<organism evidence="2 3">
    <name type="scientific">Agrococcus casei LMG 22410</name>
    <dbReference type="NCBI Taxonomy" id="1255656"/>
    <lineage>
        <taxon>Bacteria</taxon>
        <taxon>Bacillati</taxon>
        <taxon>Actinomycetota</taxon>
        <taxon>Actinomycetes</taxon>
        <taxon>Micrococcales</taxon>
        <taxon>Microbacteriaceae</taxon>
        <taxon>Agrococcus</taxon>
    </lineage>
</organism>
<dbReference type="AlphaFoldDB" id="A0A1R4GAQ9"/>
<keyword evidence="1" id="KW-0812">Transmembrane</keyword>
<dbReference type="GeneID" id="303174318"/>
<feature type="transmembrane region" description="Helical" evidence="1">
    <location>
        <begin position="36"/>
        <end position="53"/>
    </location>
</feature>
<name>A0A1R4GAQ9_9MICO</name>
<keyword evidence="1" id="KW-1133">Transmembrane helix</keyword>
<sequence length="56" mass="5893">MSQNTELDQELERRLVEIEAEEANDAIHAALGGRTIAVFLAAVAVIAGASWAVSAL</sequence>
<dbReference type="EMBL" id="FUHU01000043">
    <property type="protein sequence ID" value="SJM65246.1"/>
    <property type="molecule type" value="Genomic_DNA"/>
</dbReference>
<keyword evidence="3" id="KW-1185">Reference proteome</keyword>
<dbReference type="OrthoDB" id="10002957at2"/>
<dbReference type="RefSeq" id="WP_159456964.1">
    <property type="nucleotide sequence ID" value="NZ_FUHU01000043.1"/>
</dbReference>
<keyword evidence="1" id="KW-0472">Membrane</keyword>
<evidence type="ECO:0000313" key="3">
    <source>
        <dbReference type="Proteomes" id="UP000195787"/>
    </source>
</evidence>
<protein>
    <submittedName>
        <fullName evidence="2">Uncharacterized protein</fullName>
    </submittedName>
</protein>
<gene>
    <name evidence="2" type="ORF">CZ674_10355</name>
</gene>
<evidence type="ECO:0000313" key="2">
    <source>
        <dbReference type="EMBL" id="SJM65246.1"/>
    </source>
</evidence>
<evidence type="ECO:0000256" key="1">
    <source>
        <dbReference type="SAM" id="Phobius"/>
    </source>
</evidence>